<evidence type="ECO:0000256" key="5">
    <source>
        <dbReference type="ARBA" id="ARBA00022989"/>
    </source>
</evidence>
<protein>
    <submittedName>
        <fullName evidence="10">MFS transporter</fullName>
    </submittedName>
</protein>
<keyword evidence="11" id="KW-1185">Reference proteome</keyword>
<reference evidence="11" key="1">
    <citation type="journal article" date="2019" name="Int. J. Syst. Evol. Microbiol.">
        <title>The Global Catalogue of Microorganisms (GCM) 10K type strain sequencing project: providing services to taxonomists for standard genome sequencing and annotation.</title>
        <authorList>
            <consortium name="The Broad Institute Genomics Platform"/>
            <consortium name="The Broad Institute Genome Sequencing Center for Infectious Disease"/>
            <person name="Wu L."/>
            <person name="Ma J."/>
        </authorList>
    </citation>
    <scope>NUCLEOTIDE SEQUENCE [LARGE SCALE GENOMIC DNA]</scope>
    <source>
        <strain evidence="11">JCM 16925</strain>
    </source>
</reference>
<feature type="region of interest" description="Disordered" evidence="7">
    <location>
        <begin position="1"/>
        <end position="25"/>
    </location>
</feature>
<evidence type="ECO:0000256" key="6">
    <source>
        <dbReference type="ARBA" id="ARBA00023136"/>
    </source>
</evidence>
<comment type="caution">
    <text evidence="10">The sequence shown here is derived from an EMBL/GenBank/DDBJ whole genome shotgun (WGS) entry which is preliminary data.</text>
</comment>
<dbReference type="EMBL" id="BAAAZY010000005">
    <property type="protein sequence ID" value="GAA4043151.1"/>
    <property type="molecule type" value="Genomic_DNA"/>
</dbReference>
<comment type="subcellular location">
    <subcellularLocation>
        <location evidence="1">Cell membrane</location>
        <topology evidence="1">Multi-pass membrane protein</topology>
    </subcellularLocation>
</comment>
<dbReference type="Proteomes" id="UP001499984">
    <property type="component" value="Unassembled WGS sequence"/>
</dbReference>
<evidence type="ECO:0000256" key="8">
    <source>
        <dbReference type="SAM" id="Phobius"/>
    </source>
</evidence>
<feature type="transmembrane region" description="Helical" evidence="8">
    <location>
        <begin position="261"/>
        <end position="284"/>
    </location>
</feature>
<sequence>MPELPSAAAPAIASSPRPTPDARPRASRVAAASLVGTTIEYYDFAVYGTASALVLGPAFFPSGNATVSSLAAFLTFAAAFLARPLGVALFGTIGDRLGRRRALVASLLLMGVATVGVGLLPTYETAGLLAPVLLVTLRLLQGVSMGGEWGGAVLLAAEHAPPGRRALYASIPNVGPSLGFLLSSAVILPTLNIAGRDGFTDWAWRIPFLLSTLLVVIGLWVRTTVSESPLFTPATEASAQVPEPTSRFPLGTLLTRHPGRLLLGIGTALGGSAVYYLTIVYSLSYGPKELGIPQNTMLTAASVGAAAGIAVTLPAARLADRIGRRPVMLTGAVGCVLWAVPMYASLSSGDAWVITGAYTVGLVLLALMFSPAAAFLTELFPARLRYTGASAAFILANTLGGGFAPLVATWLNSHWDSPLVLGFYTGGLCLLSLLCLLALPETRDHEFDA</sequence>
<dbReference type="PANTHER" id="PTHR43045">
    <property type="entry name" value="SHIKIMATE TRANSPORTER"/>
    <property type="match status" value="1"/>
</dbReference>
<dbReference type="InterPro" id="IPR020846">
    <property type="entry name" value="MFS_dom"/>
</dbReference>
<evidence type="ECO:0000256" key="4">
    <source>
        <dbReference type="ARBA" id="ARBA00022692"/>
    </source>
</evidence>
<evidence type="ECO:0000256" key="7">
    <source>
        <dbReference type="SAM" id="MobiDB-lite"/>
    </source>
</evidence>
<proteinExistence type="predicted"/>
<dbReference type="CDD" id="cd17369">
    <property type="entry name" value="MFS_ShiA_like"/>
    <property type="match status" value="1"/>
</dbReference>
<feature type="transmembrane region" description="Helical" evidence="8">
    <location>
        <begin position="296"/>
        <end position="315"/>
    </location>
</feature>
<feature type="transmembrane region" description="Helical" evidence="8">
    <location>
        <begin position="388"/>
        <end position="407"/>
    </location>
</feature>
<dbReference type="InterPro" id="IPR036259">
    <property type="entry name" value="MFS_trans_sf"/>
</dbReference>
<dbReference type="InterPro" id="IPR005829">
    <property type="entry name" value="Sugar_transporter_CS"/>
</dbReference>
<feature type="domain" description="Major facilitator superfamily (MFS) profile" evidence="9">
    <location>
        <begin position="29"/>
        <end position="443"/>
    </location>
</feature>
<feature type="compositionally biased region" description="Low complexity" evidence="7">
    <location>
        <begin position="1"/>
        <end position="16"/>
    </location>
</feature>
<evidence type="ECO:0000256" key="2">
    <source>
        <dbReference type="ARBA" id="ARBA00022448"/>
    </source>
</evidence>
<keyword evidence="2" id="KW-0813">Transport</keyword>
<organism evidence="10 11">
    <name type="scientific">Streptomyces shaanxiensis</name>
    <dbReference type="NCBI Taxonomy" id="653357"/>
    <lineage>
        <taxon>Bacteria</taxon>
        <taxon>Bacillati</taxon>
        <taxon>Actinomycetota</taxon>
        <taxon>Actinomycetes</taxon>
        <taxon>Kitasatosporales</taxon>
        <taxon>Streptomycetaceae</taxon>
        <taxon>Streptomyces</taxon>
    </lineage>
</organism>
<keyword evidence="5 8" id="KW-1133">Transmembrane helix</keyword>
<dbReference type="PROSITE" id="PS00217">
    <property type="entry name" value="SUGAR_TRANSPORT_2"/>
    <property type="match status" value="1"/>
</dbReference>
<dbReference type="Gene3D" id="1.20.1250.20">
    <property type="entry name" value="MFS general substrate transporter like domains"/>
    <property type="match status" value="2"/>
</dbReference>
<keyword evidence="4 8" id="KW-0812">Transmembrane</keyword>
<feature type="transmembrane region" description="Helical" evidence="8">
    <location>
        <begin position="70"/>
        <end position="90"/>
    </location>
</feature>
<evidence type="ECO:0000313" key="10">
    <source>
        <dbReference type="EMBL" id="GAA4043151.1"/>
    </source>
</evidence>
<gene>
    <name evidence="10" type="ORF">GCM10022233_10310</name>
</gene>
<dbReference type="PANTHER" id="PTHR43045:SF1">
    <property type="entry name" value="SHIKIMATE TRANSPORTER"/>
    <property type="match status" value="1"/>
</dbReference>
<name>A0ABP7UGV8_9ACTN</name>
<feature type="transmembrane region" description="Helical" evidence="8">
    <location>
        <begin position="352"/>
        <end position="376"/>
    </location>
</feature>
<dbReference type="SUPFAM" id="SSF103473">
    <property type="entry name" value="MFS general substrate transporter"/>
    <property type="match status" value="1"/>
</dbReference>
<feature type="transmembrane region" description="Helical" evidence="8">
    <location>
        <begin position="102"/>
        <end position="123"/>
    </location>
</feature>
<dbReference type="PROSITE" id="PS50850">
    <property type="entry name" value="MFS"/>
    <property type="match status" value="1"/>
</dbReference>
<dbReference type="Pfam" id="PF07690">
    <property type="entry name" value="MFS_1"/>
    <property type="match status" value="1"/>
</dbReference>
<evidence type="ECO:0000256" key="3">
    <source>
        <dbReference type="ARBA" id="ARBA00022475"/>
    </source>
</evidence>
<dbReference type="PROSITE" id="PS00216">
    <property type="entry name" value="SUGAR_TRANSPORT_1"/>
    <property type="match status" value="1"/>
</dbReference>
<feature type="transmembrane region" description="Helical" evidence="8">
    <location>
        <begin position="167"/>
        <end position="190"/>
    </location>
</feature>
<keyword evidence="3" id="KW-1003">Cell membrane</keyword>
<feature type="transmembrane region" description="Helical" evidence="8">
    <location>
        <begin position="419"/>
        <end position="439"/>
    </location>
</feature>
<dbReference type="RefSeq" id="WP_345009015.1">
    <property type="nucleotide sequence ID" value="NZ_BAAAZY010000005.1"/>
</dbReference>
<keyword evidence="6 8" id="KW-0472">Membrane</keyword>
<evidence type="ECO:0000256" key="1">
    <source>
        <dbReference type="ARBA" id="ARBA00004651"/>
    </source>
</evidence>
<accession>A0ABP7UGV8</accession>
<feature type="transmembrane region" description="Helical" evidence="8">
    <location>
        <begin position="202"/>
        <end position="221"/>
    </location>
</feature>
<evidence type="ECO:0000259" key="9">
    <source>
        <dbReference type="PROSITE" id="PS50850"/>
    </source>
</evidence>
<evidence type="ECO:0000313" key="11">
    <source>
        <dbReference type="Proteomes" id="UP001499984"/>
    </source>
</evidence>
<dbReference type="InterPro" id="IPR011701">
    <property type="entry name" value="MFS"/>
</dbReference>
<feature type="transmembrane region" description="Helical" evidence="8">
    <location>
        <begin position="327"/>
        <end position="346"/>
    </location>
</feature>
<feature type="transmembrane region" description="Helical" evidence="8">
    <location>
        <begin position="129"/>
        <end position="155"/>
    </location>
</feature>